<accession>A0A4S2KRH8</accession>
<dbReference type="Proteomes" id="UP000310200">
    <property type="component" value="Unassembled WGS sequence"/>
</dbReference>
<reference evidence="2 3" key="1">
    <citation type="journal article" date="2019" name="Philos. Trans. R. Soc. Lond., B, Biol. Sci.">
        <title>Ant behaviour and brain gene expression of defending hosts depend on the ecological success of the intruding social parasite.</title>
        <authorList>
            <person name="Kaur R."/>
            <person name="Stoldt M."/>
            <person name="Jongepier E."/>
            <person name="Feldmeyer B."/>
            <person name="Menzel F."/>
            <person name="Bornberg-Bauer E."/>
            <person name="Foitzik S."/>
        </authorList>
    </citation>
    <scope>NUCLEOTIDE SEQUENCE [LARGE SCALE GENOMIC DNA]</scope>
    <source>
        <tissue evidence="2">Whole body</tissue>
    </source>
</reference>
<gene>
    <name evidence="2" type="ORF">DBV15_11140</name>
</gene>
<dbReference type="PRINTS" id="PR00080">
    <property type="entry name" value="SDRFAMILY"/>
</dbReference>
<keyword evidence="1" id="KW-0560">Oxidoreductase</keyword>
<evidence type="ECO:0000256" key="1">
    <source>
        <dbReference type="ARBA" id="ARBA00023002"/>
    </source>
</evidence>
<feature type="non-terminal residue" evidence="2">
    <location>
        <position position="1"/>
    </location>
</feature>
<name>A0A4S2KRH8_9HYME</name>
<dbReference type="EMBL" id="QBLH01001964">
    <property type="protein sequence ID" value="TGZ50538.1"/>
    <property type="molecule type" value="Genomic_DNA"/>
</dbReference>
<protein>
    <recommendedName>
        <fullName evidence="4">Retinol dehydrogenase 12</fullName>
    </recommendedName>
</protein>
<dbReference type="SUPFAM" id="SSF51735">
    <property type="entry name" value="NAD(P)-binding Rossmann-fold domains"/>
    <property type="match status" value="2"/>
</dbReference>
<dbReference type="PANTHER" id="PTHR43157">
    <property type="entry name" value="PHOSPHATIDYLINOSITOL-GLYCAN BIOSYNTHESIS CLASS F PROTEIN-RELATED"/>
    <property type="match status" value="1"/>
</dbReference>
<evidence type="ECO:0000313" key="2">
    <source>
        <dbReference type="EMBL" id="TGZ50538.1"/>
    </source>
</evidence>
<dbReference type="PRINTS" id="PR00081">
    <property type="entry name" value="GDHRDH"/>
</dbReference>
<dbReference type="PANTHER" id="PTHR43157:SF73">
    <property type="entry name" value="WW DOMAIN-CONTAINING OXIDOREDUCTASE-LIKE PROTEIN"/>
    <property type="match status" value="1"/>
</dbReference>
<evidence type="ECO:0008006" key="4">
    <source>
        <dbReference type="Google" id="ProtNLM"/>
    </source>
</evidence>
<dbReference type="Pfam" id="PF00106">
    <property type="entry name" value="adh_short"/>
    <property type="match status" value="2"/>
</dbReference>
<dbReference type="GO" id="GO:0016491">
    <property type="term" value="F:oxidoreductase activity"/>
    <property type="evidence" value="ECO:0007669"/>
    <property type="project" value="UniProtKB-KW"/>
</dbReference>
<dbReference type="AlphaFoldDB" id="A0A4S2KRH8"/>
<dbReference type="InterPro" id="IPR036291">
    <property type="entry name" value="NAD(P)-bd_dom_sf"/>
</dbReference>
<dbReference type="Gene3D" id="3.40.50.720">
    <property type="entry name" value="NAD(P)-binding Rossmann-like Domain"/>
    <property type="match status" value="3"/>
</dbReference>
<dbReference type="PROSITE" id="PS00061">
    <property type="entry name" value="ADH_SHORT"/>
    <property type="match status" value="1"/>
</dbReference>
<organism evidence="2 3">
    <name type="scientific">Temnothorax longispinosus</name>
    <dbReference type="NCBI Taxonomy" id="300112"/>
    <lineage>
        <taxon>Eukaryota</taxon>
        <taxon>Metazoa</taxon>
        <taxon>Ecdysozoa</taxon>
        <taxon>Arthropoda</taxon>
        <taxon>Hexapoda</taxon>
        <taxon>Insecta</taxon>
        <taxon>Pterygota</taxon>
        <taxon>Neoptera</taxon>
        <taxon>Endopterygota</taxon>
        <taxon>Hymenoptera</taxon>
        <taxon>Apocrita</taxon>
        <taxon>Aculeata</taxon>
        <taxon>Formicoidea</taxon>
        <taxon>Formicidae</taxon>
        <taxon>Myrmicinae</taxon>
        <taxon>Temnothorax</taxon>
    </lineage>
</organism>
<evidence type="ECO:0000313" key="3">
    <source>
        <dbReference type="Proteomes" id="UP000310200"/>
    </source>
</evidence>
<dbReference type="STRING" id="300112.A0A4S2KRH8"/>
<dbReference type="InterPro" id="IPR002347">
    <property type="entry name" value="SDR_fam"/>
</dbReference>
<sequence>INKYYKMWFFSKMCESKTRLDGKTVVITGASGGIGKETARDLYARDARVILACRNMEKTNKAVEDIKNNPPSWMTKDEYKNNVGELAIYSLDLRSFKSVRDCAKNLLTNEAAIHILINNAGVIMSPSYERTEDGNETTLQVNYLVADIEFDDINLERSYAPIRSYAQSKLANILFTKELAHRLKEANVHGINIYCLHPGMIPRHSNLTSFPETAALPLHIGRQTIVNTPKNYGMYPVVFHIWNQKKILSHLFFNKMCTSKARLDGKTVVITGASSGLGKETARDLYARENDDMVRKSTVTFRMTKDEYKNNVGELAIYFLDLRSFKSVRDCAKNLLTNEAAIHILINNAGVLMSPSYERTEDGNETTLQVNYLGHFLLTLLLLPKMQSSSANCRIINVSSAVYIFADIDFDDINLERSYVPFRSYAQSKLAIILFTKELARRLKEANIHGINIYSLHPGLIFTGIARNSNRMFRGAAFCVCICDNICVKKLFFKNVEQGAQTTIYCSVDEKTANETGLYYSNCGVSTTYRKANNRHYAEKLWNLSCRLLHLEPEENFSTFLKTVSRQML</sequence>
<keyword evidence="3" id="KW-1185">Reference proteome</keyword>
<dbReference type="InterPro" id="IPR020904">
    <property type="entry name" value="Sc_DH/Rdtase_CS"/>
</dbReference>
<proteinExistence type="predicted"/>
<comment type="caution">
    <text evidence="2">The sequence shown here is derived from an EMBL/GenBank/DDBJ whole genome shotgun (WGS) entry which is preliminary data.</text>
</comment>